<dbReference type="SMART" id="SM00345">
    <property type="entry name" value="HTH_GNTR"/>
    <property type="match status" value="1"/>
</dbReference>
<evidence type="ECO:0000259" key="8">
    <source>
        <dbReference type="PROSITE" id="PS50949"/>
    </source>
</evidence>
<comment type="caution">
    <text evidence="9">The sequence shown here is derived from an EMBL/GenBank/DDBJ whole genome shotgun (WGS) entry which is preliminary data.</text>
</comment>
<dbReference type="InterPro" id="IPR015424">
    <property type="entry name" value="PyrdxlP-dep_Trfase"/>
</dbReference>
<proteinExistence type="inferred from homology"/>
<dbReference type="Proteomes" id="UP000599578">
    <property type="component" value="Unassembled WGS sequence"/>
</dbReference>
<evidence type="ECO:0000313" key="10">
    <source>
        <dbReference type="Proteomes" id="UP000599578"/>
    </source>
</evidence>
<keyword evidence="6" id="KW-0238">DNA-binding</keyword>
<dbReference type="InterPro" id="IPR036390">
    <property type="entry name" value="WH_DNA-bd_sf"/>
</dbReference>
<protein>
    <submittedName>
        <fullName evidence="9">GntR family transcriptional regulator</fullName>
    </submittedName>
</protein>
<dbReference type="Gene3D" id="3.40.640.10">
    <property type="entry name" value="Type I PLP-dependent aspartate aminotransferase-like (Major domain)"/>
    <property type="match status" value="1"/>
</dbReference>
<accession>A0A918DTZ0</accession>
<evidence type="ECO:0000256" key="6">
    <source>
        <dbReference type="ARBA" id="ARBA00023125"/>
    </source>
</evidence>
<dbReference type="InterPro" id="IPR004839">
    <property type="entry name" value="Aminotransferase_I/II_large"/>
</dbReference>
<dbReference type="InterPro" id="IPR000524">
    <property type="entry name" value="Tscrpt_reg_HTH_GntR"/>
</dbReference>
<dbReference type="InterPro" id="IPR036388">
    <property type="entry name" value="WH-like_DNA-bd_sf"/>
</dbReference>
<dbReference type="Pfam" id="PF00155">
    <property type="entry name" value="Aminotran_1_2"/>
    <property type="match status" value="1"/>
</dbReference>
<reference evidence="9 10" key="1">
    <citation type="journal article" date="2014" name="Int. J. Syst. Evol. Microbiol.">
        <title>Complete genome sequence of Corynebacterium casei LMG S-19264T (=DSM 44701T), isolated from a smear-ripened cheese.</title>
        <authorList>
            <consortium name="US DOE Joint Genome Institute (JGI-PGF)"/>
            <person name="Walter F."/>
            <person name="Albersmeier A."/>
            <person name="Kalinowski J."/>
            <person name="Ruckert C."/>
        </authorList>
    </citation>
    <scope>NUCLEOTIDE SEQUENCE [LARGE SCALE GENOMIC DNA]</scope>
    <source>
        <strain evidence="9 10">CGMCC 1.7286</strain>
    </source>
</reference>
<dbReference type="SUPFAM" id="SSF53383">
    <property type="entry name" value="PLP-dependent transferases"/>
    <property type="match status" value="1"/>
</dbReference>
<dbReference type="Pfam" id="PF00392">
    <property type="entry name" value="GntR"/>
    <property type="match status" value="1"/>
</dbReference>
<evidence type="ECO:0000256" key="5">
    <source>
        <dbReference type="ARBA" id="ARBA00023015"/>
    </source>
</evidence>
<evidence type="ECO:0000256" key="1">
    <source>
        <dbReference type="ARBA" id="ARBA00005384"/>
    </source>
</evidence>
<dbReference type="InterPro" id="IPR015421">
    <property type="entry name" value="PyrdxlP-dep_Trfase_major"/>
</dbReference>
<dbReference type="EMBL" id="BMLT01000007">
    <property type="protein sequence ID" value="GGO83757.1"/>
    <property type="molecule type" value="Genomic_DNA"/>
</dbReference>
<dbReference type="PANTHER" id="PTHR46577:SF2">
    <property type="entry name" value="TRANSCRIPTIONAL REGULATORY PROTEIN"/>
    <property type="match status" value="1"/>
</dbReference>
<sequence length="501" mass="55815">MEKQVRIRSTQLSWGIQAWIENIINSKLYDQLADDLAQQIDEGIYLPGDKLPSIRKLSKQRRVSTSTVQNAYELLEKRQRVISRPQSGFYVREIPVTRPLSVVDDQGPNLPASFSIHQMATRVLQNCQRPGLINLGTALPSPEFLPVKQLQRLIAGLVRHRMSEIVVSEFPPGLQELRVQIARRMAELGCHVTADDIVITNGCQEALLLCLRAVAESGDIVAVESPCFIGTLQAIESLGMKVLEIPCDSERGISINALKLALEQWPVRAMVLNPTNNNPLGFTMTDVDRKVLLDVLTPRGIPIIEDNLFGDMQYSGSCPKALKAYDRHDQVLYCSSISKSIAPGLRVGWVSAGHYQPKIEFLKSFTSVGTSTLCQMAVAEFLENGGYDRHLRRIQSAYSLQMRQMIDAVERYFPPGTTTSKPKGGYILWVKLPEEVDAMLLHEKALAEGIAVMPGSLFSVSRRYENCIRLNCALPWSEQVKKALKTIGVLAGSLRQRGIHV</sequence>
<dbReference type="CDD" id="cd00609">
    <property type="entry name" value="AAT_like"/>
    <property type="match status" value="1"/>
</dbReference>
<keyword evidence="4" id="KW-0663">Pyridoxal phosphate</keyword>
<dbReference type="PROSITE" id="PS50949">
    <property type="entry name" value="HTH_GNTR"/>
    <property type="match status" value="1"/>
</dbReference>
<name>A0A918DTZ0_9GAMM</name>
<dbReference type="InterPro" id="IPR015422">
    <property type="entry name" value="PyrdxlP-dep_Trfase_small"/>
</dbReference>
<dbReference type="Gene3D" id="3.90.1150.10">
    <property type="entry name" value="Aspartate Aminotransferase, domain 1"/>
    <property type="match status" value="1"/>
</dbReference>
<keyword evidence="7" id="KW-0804">Transcription</keyword>
<feature type="domain" description="HTH gntR-type" evidence="8">
    <location>
        <begin position="26"/>
        <end position="94"/>
    </location>
</feature>
<dbReference type="InterPro" id="IPR051446">
    <property type="entry name" value="HTH_trans_reg/aminotransferase"/>
</dbReference>
<dbReference type="FunFam" id="3.40.640.10:FF:000023">
    <property type="entry name" value="Transcriptional regulator, GntR family"/>
    <property type="match status" value="1"/>
</dbReference>
<comment type="similarity">
    <text evidence="1">In the C-terminal section; belongs to the class-I pyridoxal-phosphate-dependent aminotransferase family.</text>
</comment>
<evidence type="ECO:0000256" key="7">
    <source>
        <dbReference type="ARBA" id="ARBA00023163"/>
    </source>
</evidence>
<evidence type="ECO:0000256" key="2">
    <source>
        <dbReference type="ARBA" id="ARBA00022576"/>
    </source>
</evidence>
<dbReference type="GO" id="GO:0030170">
    <property type="term" value="F:pyridoxal phosphate binding"/>
    <property type="evidence" value="ECO:0007669"/>
    <property type="project" value="InterPro"/>
</dbReference>
<gene>
    <name evidence="9" type="ORF">GCM10011348_28260</name>
</gene>
<dbReference type="GO" id="GO:0003677">
    <property type="term" value="F:DNA binding"/>
    <property type="evidence" value="ECO:0007669"/>
    <property type="project" value="UniProtKB-KW"/>
</dbReference>
<dbReference type="AlphaFoldDB" id="A0A918DTZ0"/>
<keyword evidence="10" id="KW-1185">Reference proteome</keyword>
<evidence type="ECO:0000256" key="3">
    <source>
        <dbReference type="ARBA" id="ARBA00022679"/>
    </source>
</evidence>
<dbReference type="GO" id="GO:0008483">
    <property type="term" value="F:transaminase activity"/>
    <property type="evidence" value="ECO:0007669"/>
    <property type="project" value="UniProtKB-KW"/>
</dbReference>
<keyword evidence="3" id="KW-0808">Transferase</keyword>
<dbReference type="SUPFAM" id="SSF46785">
    <property type="entry name" value="Winged helix' DNA-binding domain"/>
    <property type="match status" value="1"/>
</dbReference>
<evidence type="ECO:0000313" key="9">
    <source>
        <dbReference type="EMBL" id="GGO83757.1"/>
    </source>
</evidence>
<organism evidence="9 10">
    <name type="scientific">Marinobacterium nitratireducens</name>
    <dbReference type="NCBI Taxonomy" id="518897"/>
    <lineage>
        <taxon>Bacteria</taxon>
        <taxon>Pseudomonadati</taxon>
        <taxon>Pseudomonadota</taxon>
        <taxon>Gammaproteobacteria</taxon>
        <taxon>Oceanospirillales</taxon>
        <taxon>Oceanospirillaceae</taxon>
        <taxon>Marinobacterium</taxon>
    </lineage>
</organism>
<keyword evidence="5" id="KW-0805">Transcription regulation</keyword>
<evidence type="ECO:0000256" key="4">
    <source>
        <dbReference type="ARBA" id="ARBA00022898"/>
    </source>
</evidence>
<dbReference type="GO" id="GO:0003700">
    <property type="term" value="F:DNA-binding transcription factor activity"/>
    <property type="evidence" value="ECO:0007669"/>
    <property type="project" value="InterPro"/>
</dbReference>
<keyword evidence="2" id="KW-0032">Aminotransferase</keyword>
<dbReference type="Gene3D" id="1.10.10.10">
    <property type="entry name" value="Winged helix-like DNA-binding domain superfamily/Winged helix DNA-binding domain"/>
    <property type="match status" value="1"/>
</dbReference>
<dbReference type="PANTHER" id="PTHR46577">
    <property type="entry name" value="HTH-TYPE TRANSCRIPTIONAL REGULATORY PROTEIN GABR"/>
    <property type="match status" value="1"/>
</dbReference>
<dbReference type="CDD" id="cd07377">
    <property type="entry name" value="WHTH_GntR"/>
    <property type="match status" value="1"/>
</dbReference>